<keyword evidence="9" id="KW-1185">Reference proteome</keyword>
<evidence type="ECO:0000256" key="1">
    <source>
        <dbReference type="ARBA" id="ARBA00008857"/>
    </source>
</evidence>
<dbReference type="PANTHER" id="PTHR30349:SF41">
    <property type="entry name" value="INTEGRASE_RECOMBINASE PROTEIN MJ0367-RELATED"/>
    <property type="match status" value="1"/>
</dbReference>
<dbReference type="Pfam" id="PF00589">
    <property type="entry name" value="Phage_integrase"/>
    <property type="match status" value="1"/>
</dbReference>
<dbReference type="InterPro" id="IPR010998">
    <property type="entry name" value="Integrase_recombinase_N"/>
</dbReference>
<dbReference type="InterPro" id="IPR011010">
    <property type="entry name" value="DNA_brk_join_enz"/>
</dbReference>
<evidence type="ECO:0000256" key="5">
    <source>
        <dbReference type="PROSITE-ProRule" id="PRU01248"/>
    </source>
</evidence>
<keyword evidence="4" id="KW-0233">DNA recombination</keyword>
<keyword evidence="3 5" id="KW-0238">DNA-binding</keyword>
<dbReference type="InterPro" id="IPR050090">
    <property type="entry name" value="Tyrosine_recombinase_XerCD"/>
</dbReference>
<dbReference type="PANTHER" id="PTHR30349">
    <property type="entry name" value="PHAGE INTEGRASE-RELATED"/>
    <property type="match status" value="1"/>
</dbReference>
<feature type="domain" description="Core-binding (CB)" evidence="7">
    <location>
        <begin position="1"/>
        <end position="87"/>
    </location>
</feature>
<sequence length="306" mass="36445">MLLKFAIKDFRDDREYKNLSSRTIENYLGNLQEFHDYCVGKSILNVTDVTQNTIKEYLLYCQREKKNNITTSNSKLHVLKIFFNYLQEIEVITEKENPTKRMKYGKEEIKIEVFQDSHIKKMLGYYQRIKQREKSFYAYRDYTIIVFLLGTGVRLGELVNLRWSDINMVSGTITVWGKKRQQSSIPITDKLMKELCEYKVFCQQVFGRVSDYVFTTTENEKLSENALKFIFKRLKTIMNFTDVRLSTHTFRHSFAHRMLMNGCDVFTLQKMLRHNNIAMTQRYLAIWGTALKEQNDRYNPLNNIII</sequence>
<dbReference type="RefSeq" id="WP_203353077.1">
    <property type="nucleotide sequence ID" value="NZ_CP069127.1"/>
</dbReference>
<dbReference type="SUPFAM" id="SSF56349">
    <property type="entry name" value="DNA breaking-rejoining enzymes"/>
    <property type="match status" value="1"/>
</dbReference>
<dbReference type="InterPro" id="IPR013762">
    <property type="entry name" value="Integrase-like_cat_sf"/>
</dbReference>
<protein>
    <submittedName>
        <fullName evidence="8">Tyrosine-type recombinase/integrase</fullName>
    </submittedName>
</protein>
<dbReference type="PROSITE" id="PS51898">
    <property type="entry name" value="TYR_RECOMBINASE"/>
    <property type="match status" value="1"/>
</dbReference>
<dbReference type="Gene3D" id="1.10.150.130">
    <property type="match status" value="1"/>
</dbReference>
<keyword evidence="2" id="KW-0229">DNA integration</keyword>
<evidence type="ECO:0000259" key="7">
    <source>
        <dbReference type="PROSITE" id="PS51900"/>
    </source>
</evidence>
<accession>A0ABX7FJQ3</accession>
<reference evidence="8 9" key="1">
    <citation type="submission" date="2021-01" db="EMBL/GenBank/DDBJ databases">
        <title>Identification of strong promoters based on the transcriptome of Brevibacillus choshinensis.</title>
        <authorList>
            <person name="Yao D."/>
            <person name="Zhang K."/>
            <person name="Wu J."/>
        </authorList>
    </citation>
    <scope>NUCLEOTIDE SEQUENCE [LARGE SCALE GENOMIC DNA]</scope>
    <source>
        <strain evidence="8 9">HPD31-SP3</strain>
    </source>
</reference>
<dbReference type="EMBL" id="CP069127">
    <property type="protein sequence ID" value="QRG66008.1"/>
    <property type="molecule type" value="Genomic_DNA"/>
</dbReference>
<feature type="domain" description="Tyr recombinase" evidence="6">
    <location>
        <begin position="109"/>
        <end position="296"/>
    </location>
</feature>
<dbReference type="CDD" id="cd00397">
    <property type="entry name" value="DNA_BRE_C"/>
    <property type="match status" value="1"/>
</dbReference>
<evidence type="ECO:0000313" key="8">
    <source>
        <dbReference type="EMBL" id="QRG66008.1"/>
    </source>
</evidence>
<evidence type="ECO:0000256" key="3">
    <source>
        <dbReference type="ARBA" id="ARBA00023125"/>
    </source>
</evidence>
<name>A0ABX7FJQ3_BRECH</name>
<evidence type="ECO:0000256" key="2">
    <source>
        <dbReference type="ARBA" id="ARBA00022908"/>
    </source>
</evidence>
<proteinExistence type="inferred from homology"/>
<dbReference type="InterPro" id="IPR004107">
    <property type="entry name" value="Integrase_SAM-like_N"/>
</dbReference>
<dbReference type="Proteomes" id="UP000596248">
    <property type="component" value="Chromosome"/>
</dbReference>
<organism evidence="8 9">
    <name type="scientific">Brevibacillus choshinensis</name>
    <dbReference type="NCBI Taxonomy" id="54911"/>
    <lineage>
        <taxon>Bacteria</taxon>
        <taxon>Bacillati</taxon>
        <taxon>Bacillota</taxon>
        <taxon>Bacilli</taxon>
        <taxon>Bacillales</taxon>
        <taxon>Paenibacillaceae</taxon>
        <taxon>Brevibacillus</taxon>
    </lineage>
</organism>
<comment type="similarity">
    <text evidence="1">Belongs to the 'phage' integrase family.</text>
</comment>
<dbReference type="InterPro" id="IPR044068">
    <property type="entry name" value="CB"/>
</dbReference>
<dbReference type="InterPro" id="IPR002104">
    <property type="entry name" value="Integrase_catalytic"/>
</dbReference>
<dbReference type="Gene3D" id="1.10.443.10">
    <property type="entry name" value="Intergrase catalytic core"/>
    <property type="match status" value="1"/>
</dbReference>
<evidence type="ECO:0000313" key="9">
    <source>
        <dbReference type="Proteomes" id="UP000596248"/>
    </source>
</evidence>
<gene>
    <name evidence="8" type="ORF">JNE38_20845</name>
</gene>
<dbReference type="Pfam" id="PF13495">
    <property type="entry name" value="Phage_int_SAM_4"/>
    <property type="match status" value="1"/>
</dbReference>
<dbReference type="PROSITE" id="PS51900">
    <property type="entry name" value="CB"/>
    <property type="match status" value="1"/>
</dbReference>
<evidence type="ECO:0000256" key="4">
    <source>
        <dbReference type="ARBA" id="ARBA00023172"/>
    </source>
</evidence>
<evidence type="ECO:0000259" key="6">
    <source>
        <dbReference type="PROSITE" id="PS51898"/>
    </source>
</evidence>